<keyword evidence="3" id="KW-1185">Reference proteome</keyword>
<reference evidence="2 3" key="1">
    <citation type="submission" date="2019-05" db="EMBL/GenBank/DDBJ databases">
        <title>Complete genome sequencing of Anaerostipes rhamnosivorans.</title>
        <authorList>
            <person name="Bui T.P.N."/>
            <person name="de Vos W.M."/>
        </authorList>
    </citation>
    <scope>NUCLEOTIDE SEQUENCE [LARGE SCALE GENOMIC DNA]</scope>
    <source>
        <strain evidence="2 3">1y2</strain>
    </source>
</reference>
<sequence length="133" mass="14867">MEKCIYCGKRLPGDPMKAKAHTREFDVCGQDCKIRMERYVRQDKKYKLPMFLMIFAGGLGFLASALFGKGGLGMLGAYLGQILAGTAFLIFPYPMLSFETFFTTPIKTCSLICRVIGILLVLWGVILVFAVMF</sequence>
<proteinExistence type="predicted"/>
<protein>
    <submittedName>
        <fullName evidence="2">Uncharacterized protein</fullName>
    </submittedName>
</protein>
<gene>
    <name evidence="2" type="ORF">AR1Y2_2063</name>
</gene>
<dbReference type="OrthoDB" id="2085924at2"/>
<dbReference type="RefSeq" id="WP_137328869.1">
    <property type="nucleotide sequence ID" value="NZ_CP040058.1"/>
</dbReference>
<feature type="transmembrane region" description="Helical" evidence="1">
    <location>
        <begin position="111"/>
        <end position="132"/>
    </location>
</feature>
<dbReference type="AlphaFoldDB" id="A0A4P8IFM8"/>
<keyword evidence="1" id="KW-1133">Transmembrane helix</keyword>
<evidence type="ECO:0000256" key="1">
    <source>
        <dbReference type="SAM" id="Phobius"/>
    </source>
</evidence>
<feature type="transmembrane region" description="Helical" evidence="1">
    <location>
        <begin position="48"/>
        <end position="67"/>
    </location>
</feature>
<evidence type="ECO:0000313" key="2">
    <source>
        <dbReference type="EMBL" id="QCP35517.1"/>
    </source>
</evidence>
<evidence type="ECO:0000313" key="3">
    <source>
        <dbReference type="Proteomes" id="UP000298653"/>
    </source>
</evidence>
<accession>A0A4P8IFM8</accession>
<dbReference type="EMBL" id="CP040058">
    <property type="protein sequence ID" value="QCP35517.1"/>
    <property type="molecule type" value="Genomic_DNA"/>
</dbReference>
<feature type="transmembrane region" description="Helical" evidence="1">
    <location>
        <begin position="73"/>
        <end position="91"/>
    </location>
</feature>
<dbReference type="Proteomes" id="UP000298653">
    <property type="component" value="Chromosome"/>
</dbReference>
<name>A0A4P8IFM8_9FIRM</name>
<keyword evidence="1" id="KW-0812">Transmembrane</keyword>
<keyword evidence="1" id="KW-0472">Membrane</keyword>
<dbReference type="KEGG" id="arf:AR1Y2_2063"/>
<organism evidence="2 3">
    <name type="scientific">Anaerostipes rhamnosivorans</name>
    <dbReference type="NCBI Taxonomy" id="1229621"/>
    <lineage>
        <taxon>Bacteria</taxon>
        <taxon>Bacillati</taxon>
        <taxon>Bacillota</taxon>
        <taxon>Clostridia</taxon>
        <taxon>Lachnospirales</taxon>
        <taxon>Lachnospiraceae</taxon>
        <taxon>Anaerostipes</taxon>
    </lineage>
</organism>